<feature type="domain" description="RRM" evidence="3">
    <location>
        <begin position="190"/>
        <end position="265"/>
    </location>
</feature>
<organism evidence="4">
    <name type="scientific">Daucus carota subsp. sativus</name>
    <name type="common">Carrot</name>
    <dbReference type="NCBI Taxonomy" id="79200"/>
    <lineage>
        <taxon>Eukaryota</taxon>
        <taxon>Viridiplantae</taxon>
        <taxon>Streptophyta</taxon>
        <taxon>Embryophyta</taxon>
        <taxon>Tracheophyta</taxon>
        <taxon>Spermatophyta</taxon>
        <taxon>Magnoliopsida</taxon>
        <taxon>eudicotyledons</taxon>
        <taxon>Gunneridae</taxon>
        <taxon>Pentapetalae</taxon>
        <taxon>asterids</taxon>
        <taxon>campanulids</taxon>
        <taxon>Apiales</taxon>
        <taxon>Apiaceae</taxon>
        <taxon>Apioideae</taxon>
        <taxon>Scandiceae</taxon>
        <taxon>Daucinae</taxon>
        <taxon>Daucus</taxon>
        <taxon>Daucus sect. Daucus</taxon>
    </lineage>
</organism>
<dbReference type="Gene3D" id="3.30.70.330">
    <property type="match status" value="2"/>
</dbReference>
<evidence type="ECO:0000313" key="4">
    <source>
        <dbReference type="EMBL" id="KZM92270.1"/>
    </source>
</evidence>
<dbReference type="GO" id="GO:0003723">
    <property type="term" value="F:RNA binding"/>
    <property type="evidence" value="ECO:0007669"/>
    <property type="project" value="UniProtKB-UniRule"/>
</dbReference>
<dbReference type="InterPro" id="IPR035979">
    <property type="entry name" value="RBD_domain_sf"/>
</dbReference>
<proteinExistence type="predicted"/>
<dbReference type="Pfam" id="PF00076">
    <property type="entry name" value="RRM_1"/>
    <property type="match status" value="2"/>
</dbReference>
<dbReference type="FunFam" id="3.30.70.330:FF:000665">
    <property type="entry name" value="Polyadenylate-binding protein-interacting protein 10"/>
    <property type="match status" value="1"/>
</dbReference>
<feature type="region of interest" description="Disordered" evidence="2">
    <location>
        <begin position="160"/>
        <end position="182"/>
    </location>
</feature>
<dbReference type="STRING" id="79200.A0A161ZYG3"/>
<keyword evidence="1" id="KW-0694">RNA-binding</keyword>
<dbReference type="Proteomes" id="UP000077755">
    <property type="component" value="Chromosome 6"/>
</dbReference>
<keyword evidence="6" id="KW-1185">Reference proteome</keyword>
<dbReference type="InterPro" id="IPR000504">
    <property type="entry name" value="RRM_dom"/>
</dbReference>
<name>A0A161ZYG3_DAUCS</name>
<dbReference type="SMART" id="SM00360">
    <property type="entry name" value="RRM"/>
    <property type="match status" value="2"/>
</dbReference>
<dbReference type="Gramene" id="KZM92270">
    <property type="protein sequence ID" value="KZM92270"/>
    <property type="gene ID" value="DCAR_020365"/>
</dbReference>
<evidence type="ECO:0000259" key="3">
    <source>
        <dbReference type="PROSITE" id="PS50102"/>
    </source>
</evidence>
<feature type="domain" description="RRM" evidence="3">
    <location>
        <begin position="287"/>
        <end position="363"/>
    </location>
</feature>
<evidence type="ECO:0000256" key="2">
    <source>
        <dbReference type="SAM" id="MobiDB-lite"/>
    </source>
</evidence>
<dbReference type="KEGG" id="dcr:108226753"/>
<reference evidence="4" key="1">
    <citation type="journal article" date="2016" name="Nat. Genet.">
        <title>A high-quality carrot genome assembly provides new insights into carotenoid accumulation and asterid genome evolution.</title>
        <authorList>
            <person name="Iorizzo M."/>
            <person name="Ellison S."/>
            <person name="Senalik D."/>
            <person name="Zeng P."/>
            <person name="Satapoomin P."/>
            <person name="Huang J."/>
            <person name="Bowman M."/>
            <person name="Iovene M."/>
            <person name="Sanseverino W."/>
            <person name="Cavagnaro P."/>
            <person name="Yildiz M."/>
            <person name="Macko-Podgorni A."/>
            <person name="Moranska E."/>
            <person name="Grzebelus E."/>
            <person name="Grzebelus D."/>
            <person name="Ashrafi H."/>
            <person name="Zheng Z."/>
            <person name="Cheng S."/>
            <person name="Spooner D."/>
            <person name="Van Deynze A."/>
            <person name="Simon P."/>
        </authorList>
    </citation>
    <scope>NUCLEOTIDE SEQUENCE [LARGE SCALE GENOMIC DNA]</scope>
    <source>
        <tissue evidence="4">Leaf</tissue>
    </source>
</reference>
<dbReference type="InterPro" id="IPR034825">
    <property type="entry name" value="CID8-like_RRM2"/>
</dbReference>
<dbReference type="InterPro" id="IPR012677">
    <property type="entry name" value="Nucleotide-bd_a/b_plait_sf"/>
</dbReference>
<evidence type="ECO:0000313" key="5">
    <source>
        <dbReference type="EMBL" id="WOH06615.1"/>
    </source>
</evidence>
<dbReference type="EMBL" id="CP093348">
    <property type="protein sequence ID" value="WOH06615.1"/>
    <property type="molecule type" value="Genomic_DNA"/>
</dbReference>
<reference evidence="5" key="2">
    <citation type="submission" date="2022-03" db="EMBL/GenBank/DDBJ databases">
        <title>Draft title - Genomic analysis of global carrot germplasm unveils the trajectory of domestication and the origin of high carotenoid orange carrot.</title>
        <authorList>
            <person name="Iorizzo M."/>
            <person name="Ellison S."/>
            <person name="Senalik D."/>
            <person name="Macko-Podgorni A."/>
            <person name="Grzebelus D."/>
            <person name="Bostan H."/>
            <person name="Rolling W."/>
            <person name="Curaba J."/>
            <person name="Simon P."/>
        </authorList>
    </citation>
    <scope>NUCLEOTIDE SEQUENCE</scope>
    <source>
        <tissue evidence="5">Leaf</tissue>
    </source>
</reference>
<accession>A0A161ZYG3</accession>
<dbReference type="SUPFAM" id="SSF54928">
    <property type="entry name" value="RNA-binding domain, RBD"/>
    <property type="match status" value="2"/>
</dbReference>
<dbReference type="PANTHER" id="PTHR32343:SF72">
    <property type="entry name" value="POLYADENYLATE-BINDING PROTEIN-INTERACTING PROTEIN 11"/>
    <property type="match status" value="1"/>
</dbReference>
<sequence length="373" mass="41500">MAARGHAEFNVGKPMNWRALFVKNDMNESESSSARNFSFWSSDQNDQVQNWSNDSAVAEQQGLFQELGYGVAHQHPVNVGNDLMLNKYYVDEEEEGFEREMRDLEQLLSNLDPLAQDYVPPMVDHAVNPVLQNSAPHFGCVADGNTWMPTNSRVAAARNYEKKKQTGSSHGKGRANDQTTKAERKEAIKRTVFVPDINNQVTEEELADLFVSCGQIAEIRICGDPKSILRFAFVEFTDQKGAKNALRVTGKMLRCQKVKVLPSKTAIAPINPKLLPTSEVEREKCSRTIYCTNIDPKVIRKDIKHFFESICGEVVSMRVLGDKQHPTRIAFVEFVTAESAVAALNCSGVIIGSLPIRISPSKTPVKSPNSIKG</sequence>
<dbReference type="OrthoDB" id="7763451at2759"/>
<dbReference type="PANTHER" id="PTHR32343">
    <property type="entry name" value="SERINE/ARGININE-RICH SPLICING FACTOR"/>
    <property type="match status" value="1"/>
</dbReference>
<protein>
    <recommendedName>
        <fullName evidence="3">RRM domain-containing protein</fullName>
    </recommendedName>
</protein>
<evidence type="ECO:0000313" key="6">
    <source>
        <dbReference type="Proteomes" id="UP000077755"/>
    </source>
</evidence>
<dbReference type="PROSITE" id="PS50102">
    <property type="entry name" value="RRM"/>
    <property type="match status" value="2"/>
</dbReference>
<evidence type="ECO:0000256" key="1">
    <source>
        <dbReference type="PROSITE-ProRule" id="PRU00176"/>
    </source>
</evidence>
<dbReference type="AlphaFoldDB" id="A0A161ZYG3"/>
<gene>
    <name evidence="4" type="ORF">DCAR_020365</name>
    <name evidence="5" type="ORF">DCAR_0626043</name>
</gene>
<dbReference type="CDD" id="cd12460">
    <property type="entry name" value="RRM2_CID8_like"/>
    <property type="match status" value="1"/>
</dbReference>
<dbReference type="EMBL" id="LNRQ01000006">
    <property type="protein sequence ID" value="KZM92270.1"/>
    <property type="molecule type" value="Genomic_DNA"/>
</dbReference>